<comment type="caution">
    <text evidence="2">The sequence shown here is derived from an EMBL/GenBank/DDBJ whole genome shotgun (WGS) entry which is preliminary data.</text>
</comment>
<name>A0A974BGV1_SEDHY</name>
<dbReference type="InterPro" id="IPR016181">
    <property type="entry name" value="Acyl_CoA_acyltransferase"/>
</dbReference>
<dbReference type="AlphaFoldDB" id="A0A974BGV1"/>
<accession>A0A974BGV1</accession>
<dbReference type="Gene3D" id="3.40.630.30">
    <property type="match status" value="1"/>
</dbReference>
<dbReference type="PANTHER" id="PTHR39173">
    <property type="entry name" value="ACETYLTRANSFERASE"/>
    <property type="match status" value="1"/>
</dbReference>
<dbReference type="PANTHER" id="PTHR39173:SF1">
    <property type="entry name" value="ACETYLTRANSFERASE"/>
    <property type="match status" value="1"/>
</dbReference>
<dbReference type="CDD" id="cd04301">
    <property type="entry name" value="NAT_SF"/>
    <property type="match status" value="1"/>
</dbReference>
<dbReference type="RefSeq" id="WP_179236599.1">
    <property type="nucleotide sequence ID" value="NZ_JACBNQ010000001.1"/>
</dbReference>
<protein>
    <submittedName>
        <fullName evidence="2">GNAT family N-acetyltransferase</fullName>
    </submittedName>
</protein>
<evidence type="ECO:0000313" key="3">
    <source>
        <dbReference type="Proteomes" id="UP000611629"/>
    </source>
</evidence>
<dbReference type="InterPro" id="IPR000182">
    <property type="entry name" value="GNAT_dom"/>
</dbReference>
<evidence type="ECO:0000313" key="2">
    <source>
        <dbReference type="EMBL" id="NYB72929.1"/>
    </source>
</evidence>
<dbReference type="Proteomes" id="UP000611629">
    <property type="component" value="Unassembled WGS sequence"/>
</dbReference>
<feature type="domain" description="N-acetyltransferase" evidence="1">
    <location>
        <begin position="6"/>
        <end position="174"/>
    </location>
</feature>
<dbReference type="Pfam" id="PF13302">
    <property type="entry name" value="Acetyltransf_3"/>
    <property type="match status" value="1"/>
</dbReference>
<dbReference type="GO" id="GO:0016747">
    <property type="term" value="F:acyltransferase activity, transferring groups other than amino-acyl groups"/>
    <property type="evidence" value="ECO:0007669"/>
    <property type="project" value="InterPro"/>
</dbReference>
<reference evidence="2" key="1">
    <citation type="submission" date="2020-07" db="EMBL/GenBank/DDBJ databases">
        <title>Genomic analysis of a strain of Sedimentibacter Hydroxybenzoicus DSM7310.</title>
        <authorList>
            <person name="Ma S."/>
        </authorList>
    </citation>
    <scope>NUCLEOTIDE SEQUENCE</scope>
    <source>
        <strain evidence="2">DSM 7310</strain>
    </source>
</reference>
<organism evidence="2 3">
    <name type="scientific">Sedimentibacter hydroxybenzoicus DSM 7310</name>
    <dbReference type="NCBI Taxonomy" id="1123245"/>
    <lineage>
        <taxon>Bacteria</taxon>
        <taxon>Bacillati</taxon>
        <taxon>Bacillota</taxon>
        <taxon>Tissierellia</taxon>
        <taxon>Sedimentibacter</taxon>
    </lineage>
</organism>
<sequence length="174" mass="19968">MTNELIIIRPSYELKEAIWEYRQEYFDFGETQINGSCGIAQADNFDEWLKLVLSIEKDKLRKNVHASTFFSVRKTDNKIIGSIQLRHSLTPELEKHGGHIGYGIRPSERRKGYGKQQLLLALNEAYNLKIPKVMIICDKDNIPSIKTAISCGGILTCENIYEGKAQQIYWIDLC</sequence>
<dbReference type="SUPFAM" id="SSF55729">
    <property type="entry name" value="Acyl-CoA N-acyltransferases (Nat)"/>
    <property type="match status" value="1"/>
</dbReference>
<proteinExistence type="predicted"/>
<evidence type="ECO:0000259" key="1">
    <source>
        <dbReference type="PROSITE" id="PS51186"/>
    </source>
</evidence>
<dbReference type="EMBL" id="JACBNQ010000001">
    <property type="protein sequence ID" value="NYB72929.1"/>
    <property type="molecule type" value="Genomic_DNA"/>
</dbReference>
<keyword evidence="3" id="KW-1185">Reference proteome</keyword>
<dbReference type="PROSITE" id="PS51186">
    <property type="entry name" value="GNAT"/>
    <property type="match status" value="1"/>
</dbReference>
<gene>
    <name evidence="2" type="ORF">HZF24_02100</name>
</gene>